<name>A0ABT1IMF0_9PSEU</name>
<accession>A0ABT1IMF0</accession>
<proteinExistence type="predicted"/>
<dbReference type="Proteomes" id="UP001205185">
    <property type="component" value="Unassembled WGS sequence"/>
</dbReference>
<evidence type="ECO:0000313" key="2">
    <source>
        <dbReference type="Proteomes" id="UP001205185"/>
    </source>
</evidence>
<keyword evidence="2" id="KW-1185">Reference proteome</keyword>
<sequence length="67" mass="7254">MALFTQPGVSVEAWIDLAHDVPMRLESVENGQASLQFGQAGEYTMTMSRNNLAQLVDLANSAISQLS</sequence>
<dbReference type="RefSeq" id="WP_253890898.1">
    <property type="nucleotide sequence ID" value="NZ_BAAAVB010000017.1"/>
</dbReference>
<evidence type="ECO:0000313" key="1">
    <source>
        <dbReference type="EMBL" id="MCP2273709.1"/>
    </source>
</evidence>
<comment type="caution">
    <text evidence="1">The sequence shown here is derived from an EMBL/GenBank/DDBJ whole genome shotgun (WGS) entry which is preliminary data.</text>
</comment>
<organism evidence="1 2">
    <name type="scientific">Actinokineospora diospyrosa</name>
    <dbReference type="NCBI Taxonomy" id="103728"/>
    <lineage>
        <taxon>Bacteria</taxon>
        <taxon>Bacillati</taxon>
        <taxon>Actinomycetota</taxon>
        <taxon>Actinomycetes</taxon>
        <taxon>Pseudonocardiales</taxon>
        <taxon>Pseudonocardiaceae</taxon>
        <taxon>Actinokineospora</taxon>
    </lineage>
</organism>
<protein>
    <submittedName>
        <fullName evidence="1">Uncharacterized protein</fullName>
    </submittedName>
</protein>
<gene>
    <name evidence="1" type="ORF">LV75_006240</name>
</gene>
<dbReference type="EMBL" id="JAMTCO010000018">
    <property type="protein sequence ID" value="MCP2273709.1"/>
    <property type="molecule type" value="Genomic_DNA"/>
</dbReference>
<reference evidence="1 2" key="1">
    <citation type="submission" date="2022-06" db="EMBL/GenBank/DDBJ databases">
        <title>Genomic Encyclopedia of Archaeal and Bacterial Type Strains, Phase II (KMG-II): from individual species to whole genera.</title>
        <authorList>
            <person name="Goeker M."/>
        </authorList>
    </citation>
    <scope>NUCLEOTIDE SEQUENCE [LARGE SCALE GENOMIC DNA]</scope>
    <source>
        <strain evidence="1 2">DSM 44255</strain>
    </source>
</reference>